<comment type="catalytic activity">
    <reaction evidence="6 8">
        <text>(sulfur carrier)-H + L-cysteine = (sulfur carrier)-SH + L-alanine</text>
        <dbReference type="Rhea" id="RHEA:43892"/>
        <dbReference type="Rhea" id="RHEA-COMP:14737"/>
        <dbReference type="Rhea" id="RHEA-COMP:14739"/>
        <dbReference type="ChEBI" id="CHEBI:29917"/>
        <dbReference type="ChEBI" id="CHEBI:35235"/>
        <dbReference type="ChEBI" id="CHEBI:57972"/>
        <dbReference type="ChEBI" id="CHEBI:64428"/>
        <dbReference type="EC" id="2.8.1.7"/>
    </reaction>
</comment>
<sequence>MKNDNSEIQSIVDARSQFPNLNRQDHRDNRIIYLDNAATTHKPQLVIDSLVNHFSNQNANIHRGIHTLAIEATSHYEESRRKVQQFINAREESEVIFTSGTTAGVNLVAQTFAQQQIRPGDEILISILEHHSNLLPWQQLAAQKGAKLKVIPITACGELDMPSLERMLTSRVKILALTHISNSLGTINPIRDIIKMARSQGTYVLIDAAQSVGSYPIDVQDLDCDFLVFSGHKMYGPTGIGVLYGKAELLQAMPPWQFGGEMIRSVQIEKTVFAAPPHKFEAGTPPIAQAIALGAAIDFIGQVGLEHIQAQNQALLAYGTELLAEIPGLQLVGKARHKSAIISFMLEDIHPHDLATILNQAGVAVRAGHHCTQPLMESLGLPGTVRASMAFYNTYEDIDQLKQGLLLAKKIFT</sequence>
<gene>
    <name evidence="10" type="ORF">CRP01_18885</name>
</gene>
<keyword evidence="5 8" id="KW-0663">Pyridoxal phosphate</keyword>
<proteinExistence type="inferred from homology"/>
<evidence type="ECO:0000256" key="2">
    <source>
        <dbReference type="ARBA" id="ARBA00002824"/>
    </source>
</evidence>
<dbReference type="Gene3D" id="3.40.640.10">
    <property type="entry name" value="Type I PLP-dependent aspartate aminotransferase-like (Major domain)"/>
    <property type="match status" value="1"/>
</dbReference>
<comment type="caution">
    <text evidence="10">The sequence shown here is derived from an EMBL/GenBank/DDBJ whole genome shotgun (WGS) entry which is preliminary data.</text>
</comment>
<keyword evidence="4 8" id="KW-0808">Transferase</keyword>
<dbReference type="GO" id="GO:0030170">
    <property type="term" value="F:pyridoxal phosphate binding"/>
    <property type="evidence" value="ECO:0007669"/>
    <property type="project" value="UniProtKB-UniRule"/>
</dbReference>
<dbReference type="PANTHER" id="PTHR43586">
    <property type="entry name" value="CYSTEINE DESULFURASE"/>
    <property type="match status" value="1"/>
</dbReference>
<comment type="cofactor">
    <cofactor evidence="1 7">
        <name>pyridoxal 5'-phosphate</name>
        <dbReference type="ChEBI" id="CHEBI:597326"/>
    </cofactor>
</comment>
<evidence type="ECO:0000256" key="5">
    <source>
        <dbReference type="ARBA" id="ARBA00022898"/>
    </source>
</evidence>
<dbReference type="PANTHER" id="PTHR43586:SF8">
    <property type="entry name" value="CYSTEINE DESULFURASE 1, CHLOROPLASTIC"/>
    <property type="match status" value="1"/>
</dbReference>
<accession>A0A2D0N989</accession>
<dbReference type="SUPFAM" id="SSF53383">
    <property type="entry name" value="PLP-dependent transferases"/>
    <property type="match status" value="1"/>
</dbReference>
<dbReference type="CDD" id="cd06453">
    <property type="entry name" value="SufS_like"/>
    <property type="match status" value="1"/>
</dbReference>
<feature type="domain" description="Aminotransferase class V" evidence="9">
    <location>
        <begin position="32"/>
        <end position="401"/>
    </location>
</feature>
<dbReference type="InterPro" id="IPR015424">
    <property type="entry name" value="PyrdxlP-dep_Trfase"/>
</dbReference>
<dbReference type="InterPro" id="IPR020578">
    <property type="entry name" value="Aminotrans_V_PyrdxlP_BS"/>
</dbReference>
<dbReference type="InterPro" id="IPR010970">
    <property type="entry name" value="Cys_dSase_SufS"/>
</dbReference>
<comment type="function">
    <text evidence="2 8">Catalyzes the removal of elemental sulfur and selenium atoms from L-cysteine, L-cystine, L-selenocysteine, and L-selenocystine to produce L-alanine.</text>
</comment>
<dbReference type="Proteomes" id="UP000223913">
    <property type="component" value="Unassembled WGS sequence"/>
</dbReference>
<dbReference type="EMBL" id="PDUD01000023">
    <property type="protein sequence ID" value="PHN05091.1"/>
    <property type="molecule type" value="Genomic_DNA"/>
</dbReference>
<protein>
    <recommendedName>
        <fullName evidence="8">Cysteine desulfurase</fullName>
        <ecNumber evidence="8">2.8.1.7</ecNumber>
    </recommendedName>
</protein>
<organism evidence="10 11">
    <name type="scientific">Flavilitoribacter nigricans (strain ATCC 23147 / DSM 23189 / NBRC 102662 / NCIMB 1420 / SS-2)</name>
    <name type="common">Lewinella nigricans</name>
    <dbReference type="NCBI Taxonomy" id="1122177"/>
    <lineage>
        <taxon>Bacteria</taxon>
        <taxon>Pseudomonadati</taxon>
        <taxon>Bacteroidota</taxon>
        <taxon>Saprospiria</taxon>
        <taxon>Saprospirales</taxon>
        <taxon>Lewinellaceae</taxon>
        <taxon>Flavilitoribacter</taxon>
    </lineage>
</organism>
<dbReference type="Gene3D" id="3.90.1150.10">
    <property type="entry name" value="Aspartate Aminotransferase, domain 1"/>
    <property type="match status" value="1"/>
</dbReference>
<evidence type="ECO:0000256" key="3">
    <source>
        <dbReference type="ARBA" id="ARBA00010447"/>
    </source>
</evidence>
<dbReference type="AlphaFoldDB" id="A0A2D0N989"/>
<dbReference type="PIRSF" id="PIRSF005572">
    <property type="entry name" value="NifS"/>
    <property type="match status" value="1"/>
</dbReference>
<dbReference type="Pfam" id="PF00266">
    <property type="entry name" value="Aminotran_5"/>
    <property type="match status" value="1"/>
</dbReference>
<evidence type="ECO:0000256" key="4">
    <source>
        <dbReference type="ARBA" id="ARBA00022679"/>
    </source>
</evidence>
<evidence type="ECO:0000313" key="11">
    <source>
        <dbReference type="Proteomes" id="UP000223913"/>
    </source>
</evidence>
<dbReference type="OrthoDB" id="9804366at2"/>
<dbReference type="GO" id="GO:0006534">
    <property type="term" value="P:cysteine metabolic process"/>
    <property type="evidence" value="ECO:0007669"/>
    <property type="project" value="UniProtKB-UniRule"/>
</dbReference>
<dbReference type="EC" id="2.8.1.7" evidence="8"/>
<name>A0A2D0N989_FLAN2</name>
<reference evidence="10 11" key="1">
    <citation type="submission" date="2017-10" db="EMBL/GenBank/DDBJ databases">
        <title>The draft genome sequence of Lewinella nigricans NBRC 102662.</title>
        <authorList>
            <person name="Wang K."/>
        </authorList>
    </citation>
    <scope>NUCLEOTIDE SEQUENCE [LARGE SCALE GENOMIC DNA]</scope>
    <source>
        <strain evidence="10 11">NBRC 102662</strain>
    </source>
</reference>
<evidence type="ECO:0000256" key="1">
    <source>
        <dbReference type="ARBA" id="ARBA00001933"/>
    </source>
</evidence>
<evidence type="ECO:0000256" key="8">
    <source>
        <dbReference type="RuleBase" id="RU004506"/>
    </source>
</evidence>
<comment type="similarity">
    <text evidence="3 8">Belongs to the class-V pyridoxal-phosphate-dependent aminotransferase family. Csd subfamily.</text>
</comment>
<keyword evidence="11" id="KW-1185">Reference proteome</keyword>
<evidence type="ECO:0000313" key="10">
    <source>
        <dbReference type="EMBL" id="PHN05091.1"/>
    </source>
</evidence>
<evidence type="ECO:0000256" key="7">
    <source>
        <dbReference type="RuleBase" id="RU004504"/>
    </source>
</evidence>
<dbReference type="InterPro" id="IPR000192">
    <property type="entry name" value="Aminotrans_V_dom"/>
</dbReference>
<dbReference type="InterPro" id="IPR015421">
    <property type="entry name" value="PyrdxlP-dep_Trfase_major"/>
</dbReference>
<dbReference type="NCBIfam" id="TIGR01979">
    <property type="entry name" value="sufS"/>
    <property type="match status" value="1"/>
</dbReference>
<dbReference type="InterPro" id="IPR016454">
    <property type="entry name" value="Cysteine_dSase"/>
</dbReference>
<dbReference type="PROSITE" id="PS00595">
    <property type="entry name" value="AA_TRANSFER_CLASS_5"/>
    <property type="match status" value="1"/>
</dbReference>
<dbReference type="RefSeq" id="WP_099151638.1">
    <property type="nucleotide sequence ID" value="NZ_PDUD01000023.1"/>
</dbReference>
<evidence type="ECO:0000259" key="9">
    <source>
        <dbReference type="Pfam" id="PF00266"/>
    </source>
</evidence>
<dbReference type="InterPro" id="IPR015422">
    <property type="entry name" value="PyrdxlP-dep_Trfase_small"/>
</dbReference>
<dbReference type="GO" id="GO:0031071">
    <property type="term" value="F:cysteine desulfurase activity"/>
    <property type="evidence" value="ECO:0007669"/>
    <property type="project" value="UniProtKB-UniRule"/>
</dbReference>
<evidence type="ECO:0000256" key="6">
    <source>
        <dbReference type="ARBA" id="ARBA00050776"/>
    </source>
</evidence>